<reference evidence="3" key="1">
    <citation type="submission" date="2020-03" db="EMBL/GenBank/DDBJ databases">
        <title>Hybrid Assembly of Korean Phytophthora infestans isolates.</title>
        <authorList>
            <person name="Prokchorchik M."/>
            <person name="Lee Y."/>
            <person name="Seo J."/>
            <person name="Cho J.-H."/>
            <person name="Park Y.-E."/>
            <person name="Jang D.-C."/>
            <person name="Im J.-S."/>
            <person name="Choi J.-G."/>
            <person name="Park H.-J."/>
            <person name="Lee G.-B."/>
            <person name="Lee Y.-G."/>
            <person name="Hong S.-Y."/>
            <person name="Cho K."/>
            <person name="Sohn K.H."/>
        </authorList>
    </citation>
    <scope>NUCLEOTIDE SEQUENCE</scope>
    <source>
        <strain evidence="3">KR_2_A2</strain>
    </source>
</reference>
<feature type="compositionally biased region" description="Polar residues" evidence="2">
    <location>
        <begin position="24"/>
        <end position="40"/>
    </location>
</feature>
<organism evidence="3 4">
    <name type="scientific">Phytophthora infestans</name>
    <name type="common">Potato late blight agent</name>
    <name type="synonym">Botrytis infestans</name>
    <dbReference type="NCBI Taxonomy" id="4787"/>
    <lineage>
        <taxon>Eukaryota</taxon>
        <taxon>Sar</taxon>
        <taxon>Stramenopiles</taxon>
        <taxon>Oomycota</taxon>
        <taxon>Peronosporomycetes</taxon>
        <taxon>Peronosporales</taxon>
        <taxon>Peronosporaceae</taxon>
        <taxon>Phytophthora</taxon>
    </lineage>
</organism>
<dbReference type="Proteomes" id="UP000704712">
    <property type="component" value="Unassembled WGS sequence"/>
</dbReference>
<protein>
    <submittedName>
        <fullName evidence="3">Uncharacterized protein</fullName>
    </submittedName>
</protein>
<keyword evidence="1" id="KW-0175">Coiled coil</keyword>
<dbReference type="EMBL" id="JAACNO010001695">
    <property type="protein sequence ID" value="KAF4138255.1"/>
    <property type="molecule type" value="Genomic_DNA"/>
</dbReference>
<evidence type="ECO:0000256" key="2">
    <source>
        <dbReference type="SAM" id="MobiDB-lite"/>
    </source>
</evidence>
<comment type="caution">
    <text evidence="3">The sequence shown here is derived from an EMBL/GenBank/DDBJ whole genome shotgun (WGS) entry which is preliminary data.</text>
</comment>
<sequence length="120" mass="13966">MQDERSDCEESADESSLGEEESVNRSSTDSTKSGDGVTTAQVNAATVKLIERQRKHHKDEHELLQQELAFKRVKAENEEQRWKKEFDFRKAEADRSDKNGVKRLRYGELTWSYVKKSLLF</sequence>
<name>A0A8S9UAY8_PHYIN</name>
<gene>
    <name evidence="3" type="ORF">GN958_ATG12552</name>
</gene>
<feature type="region of interest" description="Disordered" evidence="2">
    <location>
        <begin position="1"/>
        <end position="40"/>
    </location>
</feature>
<accession>A0A8S9UAY8</accession>
<dbReference type="AlphaFoldDB" id="A0A8S9UAY8"/>
<proteinExistence type="predicted"/>
<feature type="coiled-coil region" evidence="1">
    <location>
        <begin position="47"/>
        <end position="81"/>
    </location>
</feature>
<evidence type="ECO:0000256" key="1">
    <source>
        <dbReference type="SAM" id="Coils"/>
    </source>
</evidence>
<feature type="compositionally biased region" description="Acidic residues" evidence="2">
    <location>
        <begin position="1"/>
        <end position="21"/>
    </location>
</feature>
<evidence type="ECO:0000313" key="3">
    <source>
        <dbReference type="EMBL" id="KAF4138255.1"/>
    </source>
</evidence>
<evidence type="ECO:0000313" key="4">
    <source>
        <dbReference type="Proteomes" id="UP000704712"/>
    </source>
</evidence>